<dbReference type="RefSeq" id="WP_070787455.1">
    <property type="nucleotide sequence ID" value="NZ_MKIQ01000014.1"/>
</dbReference>
<dbReference type="OrthoDB" id="9801785at2"/>
<dbReference type="InterPro" id="IPR036291">
    <property type="entry name" value="NAD(P)-bd_dom_sf"/>
</dbReference>
<evidence type="ECO:0000259" key="12">
    <source>
        <dbReference type="Pfam" id="PF01370"/>
    </source>
</evidence>
<feature type="domain" description="NAD-dependent epimerase/dehydratase" evidence="12">
    <location>
        <begin position="3"/>
        <end position="253"/>
    </location>
</feature>
<keyword evidence="8" id="KW-0299">Galactose metabolism</keyword>
<gene>
    <name evidence="13" type="ORF">BG262_10190</name>
</gene>
<evidence type="ECO:0000256" key="6">
    <source>
        <dbReference type="ARBA" id="ARBA00018569"/>
    </source>
</evidence>
<evidence type="ECO:0000256" key="11">
    <source>
        <dbReference type="RuleBase" id="RU366046"/>
    </source>
</evidence>
<comment type="subunit">
    <text evidence="11">Homodimer.</text>
</comment>
<evidence type="ECO:0000256" key="9">
    <source>
        <dbReference type="ARBA" id="ARBA00023235"/>
    </source>
</evidence>
<dbReference type="NCBIfam" id="TIGR01179">
    <property type="entry name" value="galE"/>
    <property type="match status" value="1"/>
</dbReference>
<evidence type="ECO:0000256" key="8">
    <source>
        <dbReference type="ARBA" id="ARBA00023144"/>
    </source>
</evidence>
<accession>A0A9Q5JHG9</accession>
<evidence type="ECO:0000256" key="5">
    <source>
        <dbReference type="ARBA" id="ARBA00013189"/>
    </source>
</evidence>
<dbReference type="SUPFAM" id="SSF51735">
    <property type="entry name" value="NAD(P)-binding Rossmann-fold domains"/>
    <property type="match status" value="1"/>
</dbReference>
<evidence type="ECO:0000256" key="7">
    <source>
        <dbReference type="ARBA" id="ARBA00023027"/>
    </source>
</evidence>
<evidence type="ECO:0000256" key="10">
    <source>
        <dbReference type="ARBA" id="ARBA00023277"/>
    </source>
</evidence>
<comment type="catalytic activity">
    <reaction evidence="1 11">
        <text>UDP-alpha-D-glucose = UDP-alpha-D-galactose</text>
        <dbReference type="Rhea" id="RHEA:22168"/>
        <dbReference type="ChEBI" id="CHEBI:58885"/>
        <dbReference type="ChEBI" id="CHEBI:66914"/>
        <dbReference type="EC" id="5.1.3.2"/>
    </reaction>
</comment>
<protein>
    <recommendedName>
        <fullName evidence="6 11">UDP-glucose 4-epimerase</fullName>
        <ecNumber evidence="5 11">5.1.3.2</ecNumber>
    </recommendedName>
</protein>
<dbReference type="InterPro" id="IPR005886">
    <property type="entry name" value="UDP_G4E"/>
</dbReference>
<dbReference type="Proteomes" id="UP000177273">
    <property type="component" value="Unassembled WGS sequence"/>
</dbReference>
<dbReference type="Pfam" id="PF01370">
    <property type="entry name" value="Epimerase"/>
    <property type="match status" value="1"/>
</dbReference>
<comment type="pathway">
    <text evidence="3 11">Carbohydrate metabolism; galactose metabolism.</text>
</comment>
<evidence type="ECO:0000313" key="14">
    <source>
        <dbReference type="Proteomes" id="UP000177273"/>
    </source>
</evidence>
<keyword evidence="14" id="KW-1185">Reference proteome</keyword>
<comment type="cofactor">
    <cofactor evidence="2 11">
        <name>NAD(+)</name>
        <dbReference type="ChEBI" id="CHEBI:57540"/>
    </cofactor>
</comment>
<keyword evidence="10 11" id="KW-0119">Carbohydrate metabolism</keyword>
<proteinExistence type="inferred from homology"/>
<dbReference type="PANTHER" id="PTHR43725:SF53">
    <property type="entry name" value="UDP-ARABINOSE 4-EPIMERASE 1"/>
    <property type="match status" value="1"/>
</dbReference>
<dbReference type="AlphaFoldDB" id="A0A9Q5JHG9"/>
<sequence>MTVLVLGGAGYIGSHAVDQLLSKGYDVAVVDNLSTGHREAIPASVPFYEGDIRDRTFLSKVFSEVKDIEGVMHFCAFSLVGESMEKPLKYFDNNTYGAVALLEVMQEFDVQHVVFSSTAATFGKVDVMPITEETPTNPINPYGQSKLMMEQIMKWQSQATDMTYVALRYFNVAGAKTDGSIGEAHTCETHLIPILMQVALGQRESIQIYGDDYNTPDGTNVRDYVQVEDLIDAHVRALEYLKAGGQSDFFNLGSQEGFSNLQILEAARRVTEHEIPAVLSDRRPGDPDSLYTSSEKAKSILGWEPTYKNIDDIIATAWAWHSKHPQGYKY</sequence>
<reference evidence="14" key="1">
    <citation type="submission" date="2016-09" db="EMBL/GenBank/DDBJ databases">
        <title>Draft genome sequence of a novel species of the family Streptococcaceae isolated from flowers.</title>
        <authorList>
            <person name="Chuah L.-O."/>
            <person name="Yap K.-P."/>
            <person name="Thong K.L."/>
            <person name="Liong M.T."/>
            <person name="Ahmad R."/>
            <person name="Rusul G."/>
        </authorList>
    </citation>
    <scope>NUCLEOTIDE SEQUENCE [LARGE SCALE GENOMIC DNA]</scope>
    <source>
        <strain evidence="14">HibF3</strain>
    </source>
</reference>
<keyword evidence="7 11" id="KW-0520">NAD</keyword>
<dbReference type="EMBL" id="MKIQ01000014">
    <property type="protein sequence ID" value="OFI47400.1"/>
    <property type="molecule type" value="Genomic_DNA"/>
</dbReference>
<dbReference type="EC" id="5.1.3.2" evidence="5 11"/>
<name>A0A9Q5JHG9_9LACT</name>
<evidence type="ECO:0000256" key="1">
    <source>
        <dbReference type="ARBA" id="ARBA00000083"/>
    </source>
</evidence>
<evidence type="ECO:0000256" key="2">
    <source>
        <dbReference type="ARBA" id="ARBA00001911"/>
    </source>
</evidence>
<organism evidence="13 14">
    <name type="scientific">Floricoccus penangensis</name>
    <dbReference type="NCBI Taxonomy" id="1859475"/>
    <lineage>
        <taxon>Bacteria</taxon>
        <taxon>Bacillati</taxon>
        <taxon>Bacillota</taxon>
        <taxon>Bacilli</taxon>
        <taxon>Lactobacillales</taxon>
        <taxon>Streptococcaceae</taxon>
        <taxon>Floricoccus</taxon>
    </lineage>
</organism>
<dbReference type="PANTHER" id="PTHR43725">
    <property type="entry name" value="UDP-GLUCOSE 4-EPIMERASE"/>
    <property type="match status" value="1"/>
</dbReference>
<dbReference type="Gene3D" id="3.90.25.10">
    <property type="entry name" value="UDP-galactose 4-epimerase, domain 1"/>
    <property type="match status" value="1"/>
</dbReference>
<comment type="similarity">
    <text evidence="4 11">Belongs to the NAD(P)-dependent epimerase/dehydratase family.</text>
</comment>
<keyword evidence="9 11" id="KW-0413">Isomerase</keyword>
<comment type="caution">
    <text evidence="13">The sequence shown here is derived from an EMBL/GenBank/DDBJ whole genome shotgun (WGS) entry which is preliminary data.</text>
</comment>
<dbReference type="CDD" id="cd05247">
    <property type="entry name" value="UDP_G4E_1_SDR_e"/>
    <property type="match status" value="1"/>
</dbReference>
<evidence type="ECO:0000256" key="3">
    <source>
        <dbReference type="ARBA" id="ARBA00004947"/>
    </source>
</evidence>
<dbReference type="GO" id="GO:0003978">
    <property type="term" value="F:UDP-glucose 4-epimerase activity"/>
    <property type="evidence" value="ECO:0007669"/>
    <property type="project" value="UniProtKB-UniRule"/>
</dbReference>
<dbReference type="Gene3D" id="3.40.50.720">
    <property type="entry name" value="NAD(P)-binding Rossmann-like Domain"/>
    <property type="match status" value="1"/>
</dbReference>
<evidence type="ECO:0000313" key="13">
    <source>
        <dbReference type="EMBL" id="OFI47400.1"/>
    </source>
</evidence>
<dbReference type="GO" id="GO:0033499">
    <property type="term" value="P:galactose catabolic process via UDP-galactose, Leloir pathway"/>
    <property type="evidence" value="ECO:0007669"/>
    <property type="project" value="TreeGrafter"/>
</dbReference>
<dbReference type="InterPro" id="IPR001509">
    <property type="entry name" value="Epimerase_deHydtase"/>
</dbReference>
<evidence type="ECO:0000256" key="4">
    <source>
        <dbReference type="ARBA" id="ARBA00007637"/>
    </source>
</evidence>